<dbReference type="VEuPathDB" id="FungiDB:PSHT_03598"/>
<proteinExistence type="predicted"/>
<evidence type="ECO:0000313" key="1">
    <source>
        <dbReference type="EMBL" id="POW04864.1"/>
    </source>
</evidence>
<dbReference type="AlphaFoldDB" id="A0A2S4V5S0"/>
<protein>
    <submittedName>
        <fullName evidence="1">Uncharacterized protein</fullName>
    </submittedName>
</protein>
<accession>A0A2S4V5S0</accession>
<organism evidence="1 2">
    <name type="scientific">Puccinia striiformis</name>
    <dbReference type="NCBI Taxonomy" id="27350"/>
    <lineage>
        <taxon>Eukaryota</taxon>
        <taxon>Fungi</taxon>
        <taxon>Dikarya</taxon>
        <taxon>Basidiomycota</taxon>
        <taxon>Pucciniomycotina</taxon>
        <taxon>Pucciniomycetes</taxon>
        <taxon>Pucciniales</taxon>
        <taxon>Pucciniaceae</taxon>
        <taxon>Puccinia</taxon>
    </lineage>
</organism>
<reference evidence="1" key="1">
    <citation type="submission" date="2017-12" db="EMBL/GenBank/DDBJ databases">
        <title>Gene loss provides genomic basis for host adaptation in cereal stripe rust fungi.</title>
        <authorList>
            <person name="Xia C."/>
        </authorList>
    </citation>
    <scope>NUCLEOTIDE SEQUENCE [LARGE SCALE GENOMIC DNA]</scope>
    <source>
        <strain evidence="1">93-210</strain>
    </source>
</reference>
<sequence>VALISAVCDLPAIRKLIGYGSHSAKYFCSFCYLKDSWKSAKTHTELWLTLLYPEQAPILDPIEFVVVEPMHFLSGILKQHAQKDTYAELRHEELNAGNNGIDLRLLQNALMKLEEEMRVDTEVNGPSVFTSDDLKLIRQVIITQTKIPSWLNRPSLIFGDASASKVRSANWITFFTVFMPFAIAELKKTPQDEFVESWYHLAMVAELAMEYKVDKSSIQHYIFHLTAYRSNLQEYHPDHFATPMRFWTSQLPSLLAFHANQRHPSKSCLTNNKISTSNPNIQISTCRAVSGPDEMDLTMLKHAGRASNLGILLELLDLPTVVAKMASRSNQQKKLRLLLLDMSEVQHNSKEILDAKKLSKFQTNFLLPASTQPINQSLKSQFVSEQKGNFSSSETIVLTVAKSIHSFKQAGLIYMNSSDKGSSSISYCLGSTPQAFGTIVHMLQTVLFEACGKGKRSHKLHTLMCVQRRERLSPFNEMKTPYSKACPGIKSKLFYAPPEMDHAD</sequence>
<dbReference type="EMBL" id="PKSL01000106">
    <property type="protein sequence ID" value="POW04864.1"/>
    <property type="molecule type" value="Genomic_DNA"/>
</dbReference>
<dbReference type="Proteomes" id="UP000239156">
    <property type="component" value="Unassembled WGS sequence"/>
</dbReference>
<name>A0A2S4V5S0_9BASI</name>
<comment type="caution">
    <text evidence="1">The sequence shown here is derived from an EMBL/GenBank/DDBJ whole genome shotgun (WGS) entry which is preliminary data.</text>
</comment>
<keyword evidence="2" id="KW-1185">Reference proteome</keyword>
<evidence type="ECO:0000313" key="2">
    <source>
        <dbReference type="Proteomes" id="UP000239156"/>
    </source>
</evidence>
<gene>
    <name evidence="1" type="ORF">PSTT_10068</name>
</gene>
<feature type="non-terminal residue" evidence="1">
    <location>
        <position position="1"/>
    </location>
</feature>
<dbReference type="VEuPathDB" id="FungiDB:PSTT_10068"/>